<comment type="caution">
    <text evidence="2">The sequence shown here is derived from an EMBL/GenBank/DDBJ whole genome shotgun (WGS) entry which is preliminary data.</text>
</comment>
<name>A0ABX1WQP2_9BACT</name>
<evidence type="ECO:0000313" key="2">
    <source>
        <dbReference type="EMBL" id="NOU58295.1"/>
    </source>
</evidence>
<gene>
    <name evidence="2" type="ORF">ELS83_00600</name>
</gene>
<dbReference type="Gene3D" id="3.10.450.50">
    <property type="match status" value="1"/>
</dbReference>
<dbReference type="SUPFAM" id="SSF54427">
    <property type="entry name" value="NTF2-like"/>
    <property type="match status" value="1"/>
</dbReference>
<organism evidence="2 3">
    <name type="scientific">Marinifilum caeruleilacunae</name>
    <dbReference type="NCBI Taxonomy" id="2499076"/>
    <lineage>
        <taxon>Bacteria</taxon>
        <taxon>Pseudomonadati</taxon>
        <taxon>Bacteroidota</taxon>
        <taxon>Bacteroidia</taxon>
        <taxon>Marinilabiliales</taxon>
        <taxon>Marinifilaceae</taxon>
    </lineage>
</organism>
<dbReference type="EMBL" id="RZNH01000001">
    <property type="protein sequence ID" value="NOU58295.1"/>
    <property type="molecule type" value="Genomic_DNA"/>
</dbReference>
<dbReference type="InterPro" id="IPR037401">
    <property type="entry name" value="SnoaL-like"/>
</dbReference>
<sequence length="143" mass="16500">MKTANKHKESVLAFYQAIEEMNTDALVRLFSEDCIHENPYSSDILPEGAIGKEGIRAYWTPVFESFKAVNMSIEEIYAMEDPAIVYVKAQGKVILKDGPDYNNEYFMIFKFDKEGKIRHYTEVFNPIVALKSFNLLDQLKTDE</sequence>
<accession>A0ABX1WQP2</accession>
<dbReference type="RefSeq" id="WP_171593557.1">
    <property type="nucleotide sequence ID" value="NZ_RZNH01000001.1"/>
</dbReference>
<feature type="domain" description="SnoaL-like" evidence="1">
    <location>
        <begin position="11"/>
        <end position="119"/>
    </location>
</feature>
<protein>
    <submittedName>
        <fullName evidence="2">Nuclear transport factor 2 family protein</fullName>
    </submittedName>
</protein>
<evidence type="ECO:0000313" key="3">
    <source>
        <dbReference type="Proteomes" id="UP000732105"/>
    </source>
</evidence>
<dbReference type="Proteomes" id="UP000732105">
    <property type="component" value="Unassembled WGS sequence"/>
</dbReference>
<reference evidence="2 3" key="1">
    <citation type="submission" date="2018-12" db="EMBL/GenBank/DDBJ databases">
        <title>Marinifilum JC070 sp. nov., a marine bacterium isolated from Yongle Blue Hole in the South China Sea.</title>
        <authorList>
            <person name="Fu T."/>
        </authorList>
    </citation>
    <scope>NUCLEOTIDE SEQUENCE [LARGE SCALE GENOMIC DNA]</scope>
    <source>
        <strain evidence="2 3">JC070</strain>
    </source>
</reference>
<proteinExistence type="predicted"/>
<dbReference type="Pfam" id="PF12680">
    <property type="entry name" value="SnoaL_2"/>
    <property type="match status" value="1"/>
</dbReference>
<evidence type="ECO:0000259" key="1">
    <source>
        <dbReference type="Pfam" id="PF12680"/>
    </source>
</evidence>
<keyword evidence="3" id="KW-1185">Reference proteome</keyword>
<dbReference type="InterPro" id="IPR032710">
    <property type="entry name" value="NTF2-like_dom_sf"/>
</dbReference>